<dbReference type="Gene3D" id="1.10.10.10">
    <property type="entry name" value="Winged helix-like DNA-binding domain superfamily/Winged helix DNA-binding domain"/>
    <property type="match status" value="1"/>
</dbReference>
<protein>
    <submittedName>
        <fullName evidence="2">PadR family transcriptional regulator</fullName>
    </submittedName>
</protein>
<reference evidence="2 3" key="1">
    <citation type="submission" date="2020-02" db="EMBL/GenBank/DDBJ databases">
        <title>Genome sequence of strain CCNWXJ40-4.</title>
        <authorList>
            <person name="Gao J."/>
            <person name="Sun J."/>
        </authorList>
    </citation>
    <scope>NUCLEOTIDE SEQUENCE [LARGE SCALE GENOMIC DNA]</scope>
    <source>
        <strain evidence="2 3">CCNWXJ 40-4</strain>
    </source>
</reference>
<comment type="caution">
    <text evidence="2">The sequence shown here is derived from an EMBL/GenBank/DDBJ whole genome shotgun (WGS) entry which is preliminary data.</text>
</comment>
<dbReference type="Pfam" id="PF03551">
    <property type="entry name" value="PadR"/>
    <property type="match status" value="1"/>
</dbReference>
<dbReference type="Proteomes" id="UP001642900">
    <property type="component" value="Unassembled WGS sequence"/>
</dbReference>
<dbReference type="SUPFAM" id="SSF46785">
    <property type="entry name" value="Winged helix' DNA-binding domain"/>
    <property type="match status" value="1"/>
</dbReference>
<dbReference type="EMBL" id="JAAKZF010000011">
    <property type="protein sequence ID" value="NGO51813.1"/>
    <property type="molecule type" value="Genomic_DNA"/>
</dbReference>
<keyword evidence="3" id="KW-1185">Reference proteome</keyword>
<dbReference type="InterPro" id="IPR036390">
    <property type="entry name" value="WH_DNA-bd_sf"/>
</dbReference>
<proteinExistence type="predicted"/>
<sequence>MHLNISKGIRMNPFRHCGHSRYNWKSRGPHGHFAERAEHRHGGGRGGRRRIFDQGDLRLVVLQLISEKPRHGYDIIRAIEEKVGGAYSPSPGVVYPTLTLLEDIGHVRVTTDESARKLHEITPEGAEFLERNREAVDAIFARMAGIQQAQGQSAMPQIVRATENFNLALRMRLSRQPLTNEQANAIAAIIDQAATAVEQS</sequence>
<dbReference type="PANTHER" id="PTHR43252">
    <property type="entry name" value="TRANSCRIPTIONAL REGULATOR YQJI"/>
    <property type="match status" value="1"/>
</dbReference>
<dbReference type="PANTHER" id="PTHR43252:SF7">
    <property type="entry name" value="TRANSCRIPTIONAL REGULATOR YQJI"/>
    <property type="match status" value="1"/>
</dbReference>
<gene>
    <name evidence="2" type="ORF">G6N73_11575</name>
</gene>
<evidence type="ECO:0000259" key="1">
    <source>
        <dbReference type="Pfam" id="PF03551"/>
    </source>
</evidence>
<evidence type="ECO:0000313" key="2">
    <source>
        <dbReference type="EMBL" id="NGO51813.1"/>
    </source>
</evidence>
<dbReference type="InterPro" id="IPR036388">
    <property type="entry name" value="WH-like_DNA-bd_sf"/>
</dbReference>
<evidence type="ECO:0000313" key="3">
    <source>
        <dbReference type="Proteomes" id="UP001642900"/>
    </source>
</evidence>
<dbReference type="AlphaFoldDB" id="A0A6G4WC79"/>
<name>A0A6G4WC79_9HYPH</name>
<organism evidence="2 3">
    <name type="scientific">Allomesorhizobium camelthorni</name>
    <dbReference type="NCBI Taxonomy" id="475069"/>
    <lineage>
        <taxon>Bacteria</taxon>
        <taxon>Pseudomonadati</taxon>
        <taxon>Pseudomonadota</taxon>
        <taxon>Alphaproteobacteria</taxon>
        <taxon>Hyphomicrobiales</taxon>
        <taxon>Phyllobacteriaceae</taxon>
        <taxon>Allomesorhizobium</taxon>
    </lineage>
</organism>
<feature type="domain" description="Transcription regulator PadR N-terminal" evidence="1">
    <location>
        <begin position="61"/>
        <end position="130"/>
    </location>
</feature>
<accession>A0A6G4WC79</accession>
<dbReference type="InterPro" id="IPR005149">
    <property type="entry name" value="Tscrpt_reg_PadR_N"/>
</dbReference>